<gene>
    <name evidence="9" type="ORF">FHS03_002427</name>
</gene>
<evidence type="ECO:0000256" key="1">
    <source>
        <dbReference type="ARBA" id="ARBA00004571"/>
    </source>
</evidence>
<evidence type="ECO:0000256" key="6">
    <source>
        <dbReference type="ARBA" id="ARBA00023136"/>
    </source>
</evidence>
<dbReference type="AlphaFoldDB" id="A0A7W5FTY5"/>
<comment type="caution">
    <text evidence="9">The sequence shown here is derived from an EMBL/GenBank/DDBJ whole genome shotgun (WGS) entry which is preliminary data.</text>
</comment>
<keyword evidence="6" id="KW-0472">Membrane</keyword>
<evidence type="ECO:0000256" key="8">
    <source>
        <dbReference type="SAM" id="SignalP"/>
    </source>
</evidence>
<evidence type="ECO:0000256" key="2">
    <source>
        <dbReference type="ARBA" id="ARBA00008163"/>
    </source>
</evidence>
<dbReference type="RefSeq" id="WP_183441221.1">
    <property type="nucleotide sequence ID" value="NZ_JACHXD010000006.1"/>
</dbReference>
<keyword evidence="7" id="KW-0998">Cell outer membrane</keyword>
<keyword evidence="3" id="KW-1134">Transmembrane beta strand</keyword>
<reference evidence="9 10" key="1">
    <citation type="submission" date="2020-08" db="EMBL/GenBank/DDBJ databases">
        <title>Genomic Encyclopedia of Type Strains, Phase III (KMG-III): the genomes of soil and plant-associated and newly described type strains.</title>
        <authorList>
            <person name="Whitman W."/>
        </authorList>
    </citation>
    <scope>NUCLEOTIDE SEQUENCE [LARGE SCALE GENOMIC DNA]</scope>
    <source>
        <strain evidence="9 10">CECT 8897</strain>
    </source>
</reference>
<name>A0A7W5FTY5_9BURK</name>
<evidence type="ECO:0000256" key="5">
    <source>
        <dbReference type="ARBA" id="ARBA00022729"/>
    </source>
</evidence>
<dbReference type="Proteomes" id="UP000541535">
    <property type="component" value="Unassembled WGS sequence"/>
</dbReference>
<organism evidence="9 10">
    <name type="scientific">Pseudoduganella violacea</name>
    <dbReference type="NCBI Taxonomy" id="1715466"/>
    <lineage>
        <taxon>Bacteria</taxon>
        <taxon>Pseudomonadati</taxon>
        <taxon>Pseudomonadota</taxon>
        <taxon>Betaproteobacteria</taxon>
        <taxon>Burkholderiales</taxon>
        <taxon>Oxalobacteraceae</taxon>
        <taxon>Telluria group</taxon>
        <taxon>Pseudoduganella</taxon>
    </lineage>
</organism>
<keyword evidence="5 8" id="KW-0732">Signal</keyword>
<dbReference type="GO" id="GO:0009279">
    <property type="term" value="C:cell outer membrane"/>
    <property type="evidence" value="ECO:0007669"/>
    <property type="project" value="UniProtKB-SubCell"/>
</dbReference>
<feature type="chain" id="PRO_5031484206" evidence="8">
    <location>
        <begin position="23"/>
        <end position="533"/>
    </location>
</feature>
<feature type="signal peptide" evidence="8">
    <location>
        <begin position="1"/>
        <end position="22"/>
    </location>
</feature>
<dbReference type="SUPFAM" id="SSF56935">
    <property type="entry name" value="Porins"/>
    <property type="match status" value="1"/>
</dbReference>
<evidence type="ECO:0000313" key="10">
    <source>
        <dbReference type="Proteomes" id="UP000541535"/>
    </source>
</evidence>
<comment type="similarity">
    <text evidence="2">Belongs to the OmpP1/FadL family.</text>
</comment>
<dbReference type="InterPro" id="IPR005017">
    <property type="entry name" value="OMPP1/FadL/TodX"/>
</dbReference>
<dbReference type="PANTHER" id="PTHR35093">
    <property type="entry name" value="OUTER MEMBRANE PROTEIN NMB0088-RELATED"/>
    <property type="match status" value="1"/>
</dbReference>
<evidence type="ECO:0000256" key="3">
    <source>
        <dbReference type="ARBA" id="ARBA00022452"/>
    </source>
</evidence>
<dbReference type="PANTHER" id="PTHR35093:SF8">
    <property type="entry name" value="OUTER MEMBRANE PROTEIN NMB0088-RELATED"/>
    <property type="match status" value="1"/>
</dbReference>
<evidence type="ECO:0000313" key="9">
    <source>
        <dbReference type="EMBL" id="MBB3119375.1"/>
    </source>
</evidence>
<dbReference type="Gene3D" id="2.40.160.60">
    <property type="entry name" value="Outer membrane protein transport protein (OMPP1/FadL/TodX)"/>
    <property type="match status" value="1"/>
</dbReference>
<comment type="subcellular location">
    <subcellularLocation>
        <location evidence="1">Cell outer membrane</location>
        <topology evidence="1">Multi-pass membrane protein</topology>
    </subcellularLocation>
</comment>
<dbReference type="EMBL" id="JACHXD010000006">
    <property type="protein sequence ID" value="MBB3119375.1"/>
    <property type="molecule type" value="Genomic_DNA"/>
</dbReference>
<keyword evidence="4" id="KW-0812">Transmembrane</keyword>
<dbReference type="GO" id="GO:0015483">
    <property type="term" value="F:long-chain fatty acid transporting porin activity"/>
    <property type="evidence" value="ECO:0007669"/>
    <property type="project" value="TreeGrafter"/>
</dbReference>
<dbReference type="Pfam" id="PF03349">
    <property type="entry name" value="Toluene_X"/>
    <property type="match status" value="1"/>
</dbReference>
<evidence type="ECO:0000256" key="4">
    <source>
        <dbReference type="ARBA" id="ARBA00022692"/>
    </source>
</evidence>
<protein>
    <submittedName>
        <fullName evidence="9">Long-subunit fatty acid transport protein</fullName>
    </submittedName>
</protein>
<evidence type="ECO:0000256" key="7">
    <source>
        <dbReference type="ARBA" id="ARBA00023237"/>
    </source>
</evidence>
<proteinExistence type="inferred from homology"/>
<accession>A0A7W5FTY5</accession>
<keyword evidence="10" id="KW-1185">Reference proteome</keyword>
<sequence length="533" mass="57976">MAPHCRLLAAACAVACTLPAHAALVENLTTSVTAMALGNAVTADPPGIDSVHFNPAGLARIQYDMESQSFFAASIRSNASFRTPPGFSIGGWYDDPLSGTKAGPVRQAMYVPTYGMPGWRLPGVLIPSLGMAFHKEGSPFTFATNSYMAQAISIDRTTDPNDPARFQGRQVQLQRLVYLSPSVGYRFSDTLSFGASIPIAHSAFVVDTHMRFPNELLGVFGSLQKGWCPESGGNVIDVFGFGLCGGGREGMVSPFKKAASMRLEMTAPFDPTINLGVLWEPKPWFALGAVYQGGSKTRYSGNYEFRADPMLRNFVKGLNSSLFGPIAGAVLGLPTSIPEVQHGNLSATIPFPSHLQVGIKLRPVRYVQLNVDASYARWSDWNALTFEFDQSIRLLEVARLYGIPDSSKLKIPRGYKSVVNMGYGLQLFPTQSLALRFGYEPRKSSVPADKIDLIAPLPDTKLYSVGLNYKFKSGSDISLTASYMKGDFNAPANSSCNMNCNTFLNVIYNPFAGHDVAGDIKVHYVGFSYNHRF</sequence>